<dbReference type="InterPro" id="IPR024535">
    <property type="entry name" value="RHGA/B-epi-like_pectate_lyase"/>
</dbReference>
<keyword evidence="4" id="KW-1185">Reference proteome</keyword>
<dbReference type="PANTHER" id="PTHR47572:SF4">
    <property type="entry name" value="LACTONASE DRP35"/>
    <property type="match status" value="1"/>
</dbReference>
<dbReference type="RefSeq" id="WP_097063439.1">
    <property type="nucleotide sequence ID" value="NZ_OBMI01000002.1"/>
</dbReference>
<protein>
    <submittedName>
        <fullName evidence="3">Sugar lactone lactonase YvrE</fullName>
    </submittedName>
</protein>
<dbReference type="InterPro" id="IPR051262">
    <property type="entry name" value="SMP-30/CGR1_Lactonase"/>
</dbReference>
<dbReference type="Gene3D" id="2.160.20.10">
    <property type="entry name" value="Single-stranded right-handed beta-helix, Pectin lyase-like"/>
    <property type="match status" value="2"/>
</dbReference>
<feature type="domain" description="Rhamnogalacturonase A/B/Epimerase-like pectate lyase" evidence="2">
    <location>
        <begin position="40"/>
        <end position="266"/>
    </location>
</feature>
<evidence type="ECO:0000256" key="1">
    <source>
        <dbReference type="SAM" id="SignalP"/>
    </source>
</evidence>
<sequence length="999" mass="107777">MKPLGLLSLALVLAPLPALAQSTSVFLTAPDDPRAVTVRAVGDGRADDTAALQQAIDAVAADRQRGGGGVVFLPSGRYRISRTIFLRSGVRLFGVGPTRPVILLGDNTPGFGRGIGAMLSFSGEDQYRAGKPPVPPPTSVPANDAIFDATSTTFYSALANVDFEIGDGNAGAVAVRFRVAQHGFLRHVDFRLGSGFAGIYQAGNEADNLRFFGGRYGIVTEKTSPAWQFTLIDSEFSGQREAAIREHEVDLTLVNVAIRDTPVGIEIDRGYSDSLWGKNVRFENVSRAGVLISSEQSVFTQVGFDNAVGVNTPVFARFRESGRTIPGQGAAWRVADFSHGLKVPAIGEMGRTATDVTITPLPSAPPRVAPALPLLPPVSEWANARALGAKGDDQSDDTAALQRAIDRNRVVYLPTGRYRITDTLKLRPDSVLISLHPNQTQLYLPENAPRFAGVGGARGMIESAKGGAAIVYGLGLYAGGVNPRASNIIWRAGEQSMINDVRIHGPVVYVNGKATGGGIEPESRWDGQQASIWVTDNGGGTFNAIWTPNGLAHTGFYVTDTKTPGHVYELSAEHHFKNEIVLRNVENWEFLAPQTEQEVRDGVYAVSTEFHNSRNILFANYHGYRVTRTAKPMDTAVRLVNSGDIRFRNVHINAESAYAHCDTEGCGTYVRASKYPFENAIKDLTTGQEVREREFAKLDVPAATPRAATPAPLPVTAGVTKLADGFYSVAGGAVDRDGKLYFVDRFHQRIHGWSSTEGLTTVSQATLDPVNLAVDRSGRLLVLSSAGRDGTVFSIDPKEPDDVRVIDAGAPRAGAAVALPVNVWANGEFADRIDQRTYQYPPLSDFFTSKMGEPKSRAYLSPDGSVAIPAFRVWNQGPDDHQGWRWSDTLDSYGLVTARSGERVWLSNASENLTYSGRVAASGALSDLRVVAPRGGESVARGRDGTLYVANGQVWVYDKDGKEIRRIDVPERPLQLLIGGADGRTLFILAHHALYSVPI</sequence>
<dbReference type="AlphaFoldDB" id="A0A285QWQ8"/>
<dbReference type="SUPFAM" id="SSF63829">
    <property type="entry name" value="Calcium-dependent phosphotriesterase"/>
    <property type="match status" value="1"/>
</dbReference>
<accession>A0A285QWQ8</accession>
<evidence type="ECO:0000313" key="3">
    <source>
        <dbReference type="EMBL" id="SOB86405.1"/>
    </source>
</evidence>
<evidence type="ECO:0000313" key="4">
    <source>
        <dbReference type="Proteomes" id="UP000219494"/>
    </source>
</evidence>
<reference evidence="3 4" key="1">
    <citation type="submission" date="2017-07" db="EMBL/GenBank/DDBJ databases">
        <authorList>
            <person name="Sun Z.S."/>
            <person name="Albrecht U."/>
            <person name="Echele G."/>
            <person name="Lee C.C."/>
        </authorList>
    </citation>
    <scope>NUCLEOTIDE SEQUENCE [LARGE SCALE GENOMIC DNA]</scope>
    <source>
        <strain evidence="3 4">CGMCC 1.12672</strain>
    </source>
</reference>
<proteinExistence type="predicted"/>
<dbReference type="Pfam" id="PF12708">
    <property type="entry name" value="Pect-lyase_RHGA_epim"/>
    <property type="match status" value="2"/>
</dbReference>
<organism evidence="3 4">
    <name type="scientific">Sphingomonas guangdongensis</name>
    <dbReference type="NCBI Taxonomy" id="1141890"/>
    <lineage>
        <taxon>Bacteria</taxon>
        <taxon>Pseudomonadati</taxon>
        <taxon>Pseudomonadota</taxon>
        <taxon>Alphaproteobacteria</taxon>
        <taxon>Sphingomonadales</taxon>
        <taxon>Sphingomonadaceae</taxon>
        <taxon>Sphingomonas</taxon>
    </lineage>
</organism>
<dbReference type="EMBL" id="OBMI01000002">
    <property type="protein sequence ID" value="SOB86405.1"/>
    <property type="molecule type" value="Genomic_DNA"/>
</dbReference>
<feature type="domain" description="Rhamnogalacturonase A/B/Epimerase-like pectate lyase" evidence="2">
    <location>
        <begin position="381"/>
        <end position="431"/>
    </location>
</feature>
<dbReference type="InterPro" id="IPR011042">
    <property type="entry name" value="6-blade_b-propeller_TolB-like"/>
</dbReference>
<dbReference type="InterPro" id="IPR012334">
    <property type="entry name" value="Pectin_lyas_fold"/>
</dbReference>
<name>A0A285QWQ8_9SPHN</name>
<keyword evidence="1" id="KW-0732">Signal</keyword>
<dbReference type="OrthoDB" id="7482115at2"/>
<gene>
    <name evidence="3" type="ORF">SAMN06297144_1510</name>
</gene>
<evidence type="ECO:0000259" key="2">
    <source>
        <dbReference type="Pfam" id="PF12708"/>
    </source>
</evidence>
<dbReference type="Proteomes" id="UP000219494">
    <property type="component" value="Unassembled WGS sequence"/>
</dbReference>
<dbReference type="SUPFAM" id="SSF51126">
    <property type="entry name" value="Pectin lyase-like"/>
    <property type="match status" value="2"/>
</dbReference>
<feature type="signal peptide" evidence="1">
    <location>
        <begin position="1"/>
        <end position="20"/>
    </location>
</feature>
<dbReference type="PANTHER" id="PTHR47572">
    <property type="entry name" value="LIPOPROTEIN-RELATED"/>
    <property type="match status" value="1"/>
</dbReference>
<dbReference type="Gene3D" id="2.120.10.30">
    <property type="entry name" value="TolB, C-terminal domain"/>
    <property type="match status" value="2"/>
</dbReference>
<dbReference type="InterPro" id="IPR011050">
    <property type="entry name" value="Pectin_lyase_fold/virulence"/>
</dbReference>
<feature type="chain" id="PRO_5013216215" evidence="1">
    <location>
        <begin position="21"/>
        <end position="999"/>
    </location>
</feature>